<sequence length="160" mass="17153">MPLIPVSNEQVTAKVEELVCARETRPINAEELGVDSPVEPESSTNQLASVAHFVANESSTDKPASVDHSAATNASFPPTTSEFSSIPGSADDAEYRMMEDDVAFEETRPPSVSHESQSQSAVSTAASNARLLENAHSKMPVSKRENLKSKAYLMSCDDVP</sequence>
<dbReference type="Proteomes" id="UP001396334">
    <property type="component" value="Unassembled WGS sequence"/>
</dbReference>
<evidence type="ECO:0000313" key="3">
    <source>
        <dbReference type="Proteomes" id="UP001396334"/>
    </source>
</evidence>
<name>A0ABR2PVF5_9ROSI</name>
<gene>
    <name evidence="2" type="ORF">V6N11_048490</name>
</gene>
<proteinExistence type="predicted"/>
<accession>A0ABR2PVF5</accession>
<organism evidence="2 3">
    <name type="scientific">Hibiscus sabdariffa</name>
    <name type="common">roselle</name>
    <dbReference type="NCBI Taxonomy" id="183260"/>
    <lineage>
        <taxon>Eukaryota</taxon>
        <taxon>Viridiplantae</taxon>
        <taxon>Streptophyta</taxon>
        <taxon>Embryophyta</taxon>
        <taxon>Tracheophyta</taxon>
        <taxon>Spermatophyta</taxon>
        <taxon>Magnoliopsida</taxon>
        <taxon>eudicotyledons</taxon>
        <taxon>Gunneridae</taxon>
        <taxon>Pentapetalae</taxon>
        <taxon>rosids</taxon>
        <taxon>malvids</taxon>
        <taxon>Malvales</taxon>
        <taxon>Malvaceae</taxon>
        <taxon>Malvoideae</taxon>
        <taxon>Hibiscus</taxon>
    </lineage>
</organism>
<evidence type="ECO:0000313" key="2">
    <source>
        <dbReference type="EMBL" id="KAK8992408.1"/>
    </source>
</evidence>
<protein>
    <submittedName>
        <fullName evidence="2">Uncharacterized protein</fullName>
    </submittedName>
</protein>
<reference evidence="2 3" key="1">
    <citation type="journal article" date="2024" name="G3 (Bethesda)">
        <title>Genome assembly of Hibiscus sabdariffa L. provides insights into metabolisms of medicinal natural products.</title>
        <authorList>
            <person name="Kim T."/>
        </authorList>
    </citation>
    <scope>NUCLEOTIDE SEQUENCE [LARGE SCALE GENOMIC DNA]</scope>
    <source>
        <strain evidence="2">TK-2024</strain>
        <tissue evidence="2">Old leaves</tissue>
    </source>
</reference>
<feature type="compositionally biased region" description="Polar residues" evidence="1">
    <location>
        <begin position="70"/>
        <end position="87"/>
    </location>
</feature>
<feature type="region of interest" description="Disordered" evidence="1">
    <location>
        <begin position="105"/>
        <end position="160"/>
    </location>
</feature>
<dbReference type="EMBL" id="JBBPBN010000050">
    <property type="protein sequence ID" value="KAK8992408.1"/>
    <property type="molecule type" value="Genomic_DNA"/>
</dbReference>
<evidence type="ECO:0000256" key="1">
    <source>
        <dbReference type="SAM" id="MobiDB-lite"/>
    </source>
</evidence>
<comment type="caution">
    <text evidence="2">The sequence shown here is derived from an EMBL/GenBank/DDBJ whole genome shotgun (WGS) entry which is preliminary data.</text>
</comment>
<keyword evidence="3" id="KW-1185">Reference proteome</keyword>
<feature type="compositionally biased region" description="Low complexity" evidence="1">
    <location>
        <begin position="116"/>
        <end position="129"/>
    </location>
</feature>
<feature type="region of interest" description="Disordered" evidence="1">
    <location>
        <begin position="55"/>
        <end position="89"/>
    </location>
</feature>